<dbReference type="InterPro" id="IPR037185">
    <property type="entry name" value="EmrE-like"/>
</dbReference>
<gene>
    <name evidence="8" type="ORF">Sdiek1_1137</name>
</gene>
<feature type="transmembrane region" description="Helical" evidence="6">
    <location>
        <begin position="45"/>
        <end position="67"/>
    </location>
</feature>
<evidence type="ECO:0000259" key="7">
    <source>
        <dbReference type="Pfam" id="PF00892"/>
    </source>
</evidence>
<evidence type="ECO:0000256" key="3">
    <source>
        <dbReference type="ARBA" id="ARBA00022692"/>
    </source>
</evidence>
<keyword evidence="5 6" id="KW-0472">Membrane</keyword>
<accession>A0A1Y0HM45</accession>
<dbReference type="EMBL" id="CP021416">
    <property type="protein sequence ID" value="ARU48303.1"/>
    <property type="molecule type" value="Genomic_DNA"/>
</dbReference>
<keyword evidence="3 6" id="KW-0812">Transmembrane</keyword>
<dbReference type="KEGG" id="suls:Sdiek1_1137"/>
<feature type="transmembrane region" description="Helical" evidence="6">
    <location>
        <begin position="136"/>
        <end position="153"/>
    </location>
</feature>
<dbReference type="PANTHER" id="PTHR32322">
    <property type="entry name" value="INNER MEMBRANE TRANSPORTER"/>
    <property type="match status" value="1"/>
</dbReference>
<dbReference type="RefSeq" id="WP_238099176.1">
    <property type="nucleotide sequence ID" value="NZ_CP021416.1"/>
</dbReference>
<name>A0A1Y0HM45_9BACT</name>
<feature type="domain" description="EamA" evidence="7">
    <location>
        <begin position="20"/>
        <end position="152"/>
    </location>
</feature>
<proteinExistence type="predicted"/>
<keyword evidence="4 6" id="KW-1133">Transmembrane helix</keyword>
<feature type="transmembrane region" description="Helical" evidence="6">
    <location>
        <begin position="109"/>
        <end position="129"/>
    </location>
</feature>
<dbReference type="AlphaFoldDB" id="A0A1Y0HM45"/>
<dbReference type="InterPro" id="IPR000620">
    <property type="entry name" value="EamA_dom"/>
</dbReference>
<feature type="transmembrane region" description="Helical" evidence="6">
    <location>
        <begin position="228"/>
        <end position="247"/>
    </location>
</feature>
<evidence type="ECO:0000313" key="9">
    <source>
        <dbReference type="Proteomes" id="UP000196005"/>
    </source>
</evidence>
<dbReference type="PANTHER" id="PTHR32322:SF18">
    <property type="entry name" value="S-ADENOSYLMETHIONINE_S-ADENOSYLHOMOCYSTEINE TRANSPORTER"/>
    <property type="match status" value="1"/>
</dbReference>
<dbReference type="SUPFAM" id="SSF103481">
    <property type="entry name" value="Multidrug resistance efflux transporter EmrE"/>
    <property type="match status" value="2"/>
</dbReference>
<organism evidence="8 9">
    <name type="scientific">Sulfurospirillum diekertiae</name>
    <dbReference type="NCBI Taxonomy" id="1854492"/>
    <lineage>
        <taxon>Bacteria</taxon>
        <taxon>Pseudomonadati</taxon>
        <taxon>Campylobacterota</taxon>
        <taxon>Epsilonproteobacteria</taxon>
        <taxon>Campylobacterales</taxon>
        <taxon>Sulfurospirillaceae</taxon>
        <taxon>Sulfurospirillum</taxon>
    </lineage>
</organism>
<keyword evidence="9" id="KW-1185">Reference proteome</keyword>
<evidence type="ECO:0000256" key="6">
    <source>
        <dbReference type="SAM" id="Phobius"/>
    </source>
</evidence>
<keyword evidence="2" id="KW-1003">Cell membrane</keyword>
<sequence length="312" mass="34721">MAHIFSKRDYGMKQERIDLIGIVFLLIAMLTWASSFIALKAVLGVLGPMSAMFGRMTIASLCFVYFIKQFSTFEFTKKDIKYILLLTFFEPCLYFIFEAKALQLTTASQAGMITSMMPLMTAIAASFVLKEYLSKRVVIGSALAVAGAVWLSLGAQSSEHATNPLLGNFLEFCAMVCGTWYAISVRYLSQRFSALFLTAVQAFVGTLFFFPLALWESWGVPLNLSWEALGWLCYLGIVVTLGGYGMFNLALSRIEASRASVFVNLIPVFTVLLAYFFLGEVLSQTEMMASFVIFGGIIISQLPRFRAKEKLN</sequence>
<reference evidence="9" key="1">
    <citation type="submission" date="2017-05" db="EMBL/GenBank/DDBJ databases">
        <title>Dechlorination kinetics govern the competition between two new strains of the genus Sulfurospirillum.</title>
        <authorList>
            <person name="Buttet G.F."/>
            <person name="Murray A.M."/>
            <person name="Goris T."/>
            <person name="Burion M."/>
            <person name="Lin B."/>
            <person name="Rolle M."/>
            <person name="Maillard J."/>
        </authorList>
    </citation>
    <scope>NUCLEOTIDE SEQUENCE [LARGE SCALE GENOMIC DNA]</scope>
    <source>
        <strain evidence="9">SL2-1</strain>
    </source>
</reference>
<feature type="transmembrane region" description="Helical" evidence="6">
    <location>
        <begin position="259"/>
        <end position="278"/>
    </location>
</feature>
<evidence type="ECO:0000256" key="4">
    <source>
        <dbReference type="ARBA" id="ARBA00022989"/>
    </source>
</evidence>
<dbReference type="GO" id="GO:0005886">
    <property type="term" value="C:plasma membrane"/>
    <property type="evidence" value="ECO:0007669"/>
    <property type="project" value="UniProtKB-SubCell"/>
</dbReference>
<feature type="transmembrane region" description="Helical" evidence="6">
    <location>
        <begin position="195"/>
        <end position="216"/>
    </location>
</feature>
<evidence type="ECO:0000256" key="1">
    <source>
        <dbReference type="ARBA" id="ARBA00004651"/>
    </source>
</evidence>
<feature type="transmembrane region" description="Helical" evidence="6">
    <location>
        <begin position="165"/>
        <end position="183"/>
    </location>
</feature>
<comment type="subcellular location">
    <subcellularLocation>
        <location evidence="1">Cell membrane</location>
        <topology evidence="1">Multi-pass membrane protein</topology>
    </subcellularLocation>
</comment>
<dbReference type="Proteomes" id="UP000196005">
    <property type="component" value="Chromosome"/>
</dbReference>
<evidence type="ECO:0000256" key="2">
    <source>
        <dbReference type="ARBA" id="ARBA00022475"/>
    </source>
</evidence>
<dbReference type="InterPro" id="IPR050638">
    <property type="entry name" value="AA-Vitamin_Transporters"/>
</dbReference>
<protein>
    <submittedName>
        <fullName evidence="8">Inner membrane transporter YhbE</fullName>
    </submittedName>
</protein>
<feature type="transmembrane region" description="Helical" evidence="6">
    <location>
        <begin position="284"/>
        <end position="302"/>
    </location>
</feature>
<dbReference type="Pfam" id="PF00892">
    <property type="entry name" value="EamA"/>
    <property type="match status" value="2"/>
</dbReference>
<feature type="domain" description="EamA" evidence="7">
    <location>
        <begin position="166"/>
        <end position="299"/>
    </location>
</feature>
<feature type="transmembrane region" description="Helical" evidence="6">
    <location>
        <begin position="20"/>
        <end position="39"/>
    </location>
</feature>
<evidence type="ECO:0000313" key="8">
    <source>
        <dbReference type="EMBL" id="ARU48303.1"/>
    </source>
</evidence>
<feature type="transmembrane region" description="Helical" evidence="6">
    <location>
        <begin position="79"/>
        <end position="97"/>
    </location>
</feature>
<evidence type="ECO:0000256" key="5">
    <source>
        <dbReference type="ARBA" id="ARBA00023136"/>
    </source>
</evidence>